<dbReference type="EMBL" id="CAMXCS010000004">
    <property type="protein sequence ID" value="CAI3950199.1"/>
    <property type="molecule type" value="Genomic_DNA"/>
</dbReference>
<dbReference type="Proteomes" id="UP001154259">
    <property type="component" value="Unassembled WGS sequence"/>
</dbReference>
<evidence type="ECO:0000256" key="1">
    <source>
        <dbReference type="SAM" id="MobiDB-lite"/>
    </source>
</evidence>
<reference evidence="3" key="1">
    <citation type="submission" date="2022-10" db="EMBL/GenBank/DDBJ databases">
        <authorList>
            <person name="Botero Cardona J."/>
        </authorList>
    </citation>
    <scope>NUCLEOTIDE SEQUENCE</scope>
    <source>
        <strain evidence="3">LMG 31819</strain>
        <strain evidence="2">R-53529</strain>
    </source>
</reference>
<organism evidence="3 4">
    <name type="scientific">Commensalibacter communis</name>
    <dbReference type="NCBI Taxonomy" id="2972786"/>
    <lineage>
        <taxon>Bacteria</taxon>
        <taxon>Pseudomonadati</taxon>
        <taxon>Pseudomonadota</taxon>
        <taxon>Alphaproteobacteria</taxon>
        <taxon>Acetobacterales</taxon>
        <taxon>Acetobacteraceae</taxon>
    </lineage>
</organism>
<dbReference type="SMART" id="SM00671">
    <property type="entry name" value="SEL1"/>
    <property type="match status" value="12"/>
</dbReference>
<dbReference type="AlphaFoldDB" id="A0A9W4TQG4"/>
<dbReference type="SUPFAM" id="SSF81901">
    <property type="entry name" value="HCP-like"/>
    <property type="match status" value="3"/>
</dbReference>
<feature type="region of interest" description="Disordered" evidence="1">
    <location>
        <begin position="598"/>
        <end position="626"/>
    </location>
</feature>
<dbReference type="RefSeq" id="WP_271790086.1">
    <property type="nucleotide sequence ID" value="NZ_CAMXCL010000005.1"/>
</dbReference>
<dbReference type="EMBL" id="CAMXCM010000006">
    <property type="protein sequence ID" value="CAI3952826.1"/>
    <property type="molecule type" value="Genomic_DNA"/>
</dbReference>
<accession>A0A9W4TQG4</accession>
<dbReference type="Proteomes" id="UP001154255">
    <property type="component" value="Unassembled WGS sequence"/>
</dbReference>
<dbReference type="InterPro" id="IPR011990">
    <property type="entry name" value="TPR-like_helical_dom_sf"/>
</dbReference>
<keyword evidence="5" id="KW-1185">Reference proteome</keyword>
<dbReference type="Pfam" id="PF08238">
    <property type="entry name" value="Sel1"/>
    <property type="match status" value="13"/>
</dbReference>
<dbReference type="Gene3D" id="1.25.40.10">
    <property type="entry name" value="Tetratricopeptide repeat domain"/>
    <property type="match status" value="2"/>
</dbReference>
<evidence type="ECO:0000313" key="2">
    <source>
        <dbReference type="EMBL" id="CAI3950199.1"/>
    </source>
</evidence>
<dbReference type="PANTHER" id="PTHR11102:SF160">
    <property type="entry name" value="ERAD-ASSOCIATED E3 UBIQUITIN-PROTEIN LIGASE COMPONENT HRD3"/>
    <property type="match status" value="1"/>
</dbReference>
<dbReference type="InterPro" id="IPR006597">
    <property type="entry name" value="Sel1-like"/>
</dbReference>
<dbReference type="PANTHER" id="PTHR11102">
    <property type="entry name" value="SEL-1-LIKE PROTEIN"/>
    <property type="match status" value="1"/>
</dbReference>
<proteinExistence type="predicted"/>
<name>A0A9W4TQG4_9PROT</name>
<sequence length="642" mass="71249">MRRLFRIGGENRQSKKIEKILDKAKSSYENEDYETAFNQFSQAASMQSPEAQYWLGMCYLNAHGVLFNLREAALWHETAATAGWVDSAYMLALLYMRGVPEAQEITGQNIFEPLPEENYDNLQPDLDKSRYWAKQAAEQGLAEAQALYAYLLSSETKEPEIVSEALSWYDKAIAQDSAQGYMGKGLLLLRTGENDNDYAEAAKFLEVAAERDMATALYKLGVMYQSGRGVPLDIQRAAELYKRAAENGVRSAQALYGVALKNGQGVEQNFIQAETWLRKAALAGDIEAAVVLADMNGQGNNDIPPNYVEAARWYVVAAEKGHVTATRSLGLLYLRGMGLPQSTNKAIDLLSFAAKKGDVIATVTLGDMAIQLSDSNLQIDDVIKDYLIPGAEQGIQPIMFNLAVALLKSNTLNPDVEKEKQAREWLRKSCPEVMQARYWYGRMLLEGAGGEQKPDEAYAWISSAAEEGIVDAQILWAHILLEGKSNNGQALAEEALKFYQMAADQGSVPAMFSLGAIYGGGNHLEPNREKAQIWFRKAAEKGHSKAQLMLGRYLAQGLAGQQDAKQARYWFEMALNAGEKEAQNDLKKLENPNFIPELKESETAQRMPEKQTQELPGSEEIIQEKSTDKVEVAPGLFFVKKK</sequence>
<feature type="compositionally biased region" description="Basic and acidic residues" evidence="1">
    <location>
        <begin position="598"/>
        <end position="612"/>
    </location>
</feature>
<evidence type="ECO:0000313" key="3">
    <source>
        <dbReference type="EMBL" id="CAI3952826.1"/>
    </source>
</evidence>
<evidence type="ECO:0000313" key="5">
    <source>
        <dbReference type="Proteomes" id="UP001154259"/>
    </source>
</evidence>
<gene>
    <name evidence="2" type="ORF">R53529_LOCUS1653</name>
    <name evidence="3" type="ORF">R53530_LOCUS1933</name>
</gene>
<comment type="caution">
    <text evidence="3">The sequence shown here is derived from an EMBL/GenBank/DDBJ whole genome shotgun (WGS) entry which is preliminary data.</text>
</comment>
<evidence type="ECO:0000313" key="4">
    <source>
        <dbReference type="Proteomes" id="UP001154255"/>
    </source>
</evidence>
<protein>
    <submittedName>
        <fullName evidence="2 3">TPR repeat (TPR)</fullName>
    </submittedName>
</protein>
<dbReference type="InterPro" id="IPR050767">
    <property type="entry name" value="Sel1_AlgK"/>
</dbReference>